<proteinExistence type="predicted"/>
<reference evidence="1" key="1">
    <citation type="submission" date="2014-09" db="EMBL/GenBank/DDBJ databases">
        <authorList>
            <person name="Magalhaes I.L.F."/>
            <person name="Oliveira U."/>
            <person name="Santos F.R."/>
            <person name="Vidigal T.H.D.A."/>
            <person name="Brescovit A.D."/>
            <person name="Santos A.J."/>
        </authorList>
    </citation>
    <scope>NUCLEOTIDE SEQUENCE</scope>
    <source>
        <tissue evidence="1">Shoot tissue taken approximately 20 cm above the soil surface</tissue>
    </source>
</reference>
<evidence type="ECO:0000313" key="1">
    <source>
        <dbReference type="EMBL" id="JAD23904.1"/>
    </source>
</evidence>
<dbReference type="EMBL" id="GBRH01273991">
    <property type="protein sequence ID" value="JAD23904.1"/>
    <property type="molecule type" value="Transcribed_RNA"/>
</dbReference>
<sequence length="38" mass="4029">MKQVDLSSMLSISESNVQGFLATQVKIVASALGCTSRK</sequence>
<organism evidence="1">
    <name type="scientific">Arundo donax</name>
    <name type="common">Giant reed</name>
    <name type="synonym">Donax arundinaceus</name>
    <dbReference type="NCBI Taxonomy" id="35708"/>
    <lineage>
        <taxon>Eukaryota</taxon>
        <taxon>Viridiplantae</taxon>
        <taxon>Streptophyta</taxon>
        <taxon>Embryophyta</taxon>
        <taxon>Tracheophyta</taxon>
        <taxon>Spermatophyta</taxon>
        <taxon>Magnoliopsida</taxon>
        <taxon>Liliopsida</taxon>
        <taxon>Poales</taxon>
        <taxon>Poaceae</taxon>
        <taxon>PACMAD clade</taxon>
        <taxon>Arundinoideae</taxon>
        <taxon>Arundineae</taxon>
        <taxon>Arundo</taxon>
    </lineage>
</organism>
<protein>
    <submittedName>
        <fullName evidence="1">Uncharacterized protein</fullName>
    </submittedName>
</protein>
<name>A0A0A8YDD0_ARUDO</name>
<dbReference type="AlphaFoldDB" id="A0A0A8YDD0"/>
<accession>A0A0A8YDD0</accession>
<reference evidence="1" key="2">
    <citation type="journal article" date="2015" name="Data Brief">
        <title>Shoot transcriptome of the giant reed, Arundo donax.</title>
        <authorList>
            <person name="Barrero R.A."/>
            <person name="Guerrero F.D."/>
            <person name="Moolhuijzen P."/>
            <person name="Goolsby J.A."/>
            <person name="Tidwell J."/>
            <person name="Bellgard S.E."/>
            <person name="Bellgard M.I."/>
        </authorList>
    </citation>
    <scope>NUCLEOTIDE SEQUENCE</scope>
    <source>
        <tissue evidence="1">Shoot tissue taken approximately 20 cm above the soil surface</tissue>
    </source>
</reference>